<sequence length="84" mass="8983">MLGPLRPVVGAKASRGVTKLFGGSVEPDCSPVGQGVEVSADDKASFVVSIFFPPTAHWKLRFEGPKCSGAQYYAPYSSYDSRVK</sequence>
<accession>A0ABR0ATX9</accession>
<proteinExistence type="predicted"/>
<evidence type="ECO:0000313" key="1">
    <source>
        <dbReference type="EMBL" id="KAK4028568.1"/>
    </source>
</evidence>
<evidence type="ECO:0000313" key="2">
    <source>
        <dbReference type="Proteomes" id="UP001234178"/>
    </source>
</evidence>
<dbReference type="EMBL" id="JAOYFB010000039">
    <property type="protein sequence ID" value="KAK4028568.1"/>
    <property type="molecule type" value="Genomic_DNA"/>
</dbReference>
<comment type="caution">
    <text evidence="1">The sequence shown here is derived from an EMBL/GenBank/DDBJ whole genome shotgun (WGS) entry which is preliminary data.</text>
</comment>
<gene>
    <name evidence="1" type="ORF">OUZ56_021573</name>
</gene>
<reference evidence="1 2" key="1">
    <citation type="journal article" date="2023" name="Nucleic Acids Res.">
        <title>The hologenome of Daphnia magna reveals possible DNA methylation and microbiome-mediated evolution of the host genome.</title>
        <authorList>
            <person name="Chaturvedi A."/>
            <person name="Li X."/>
            <person name="Dhandapani V."/>
            <person name="Marshall H."/>
            <person name="Kissane S."/>
            <person name="Cuenca-Cambronero M."/>
            <person name="Asole G."/>
            <person name="Calvet F."/>
            <person name="Ruiz-Romero M."/>
            <person name="Marangio P."/>
            <person name="Guigo R."/>
            <person name="Rago D."/>
            <person name="Mirbahai L."/>
            <person name="Eastwood N."/>
            <person name="Colbourne J.K."/>
            <person name="Zhou J."/>
            <person name="Mallon E."/>
            <person name="Orsini L."/>
        </authorList>
    </citation>
    <scope>NUCLEOTIDE SEQUENCE [LARGE SCALE GENOMIC DNA]</scope>
    <source>
        <strain evidence="1">LRV0_1</strain>
    </source>
</reference>
<keyword evidence="2" id="KW-1185">Reference proteome</keyword>
<protein>
    <submittedName>
        <fullName evidence="1">Uncharacterized protein</fullName>
    </submittedName>
</protein>
<name>A0ABR0ATX9_9CRUS</name>
<dbReference type="Proteomes" id="UP001234178">
    <property type="component" value="Unassembled WGS sequence"/>
</dbReference>
<organism evidence="1 2">
    <name type="scientific">Daphnia magna</name>
    <dbReference type="NCBI Taxonomy" id="35525"/>
    <lineage>
        <taxon>Eukaryota</taxon>
        <taxon>Metazoa</taxon>
        <taxon>Ecdysozoa</taxon>
        <taxon>Arthropoda</taxon>
        <taxon>Crustacea</taxon>
        <taxon>Branchiopoda</taxon>
        <taxon>Diplostraca</taxon>
        <taxon>Cladocera</taxon>
        <taxon>Anomopoda</taxon>
        <taxon>Daphniidae</taxon>
        <taxon>Daphnia</taxon>
    </lineage>
</organism>